<comment type="caution">
    <text evidence="1">The sequence shown here is derived from an EMBL/GenBank/DDBJ whole genome shotgun (WGS) entry which is preliminary data.</text>
</comment>
<sequence>MNSDNPKHGNHHHILIFTKKLNINALPSQLVNLFHYHPTLDHIVGTRMGRGICIYRICIYRRRLGEMSYDHVALVFQNLEFDRDIFTDLYFKDVAEFVLSKSISMKRLIIDDTDLDALDQVEIIPLVFEFMKSFQVMHANFEFVNMKMTKNGGFQLLYLKHSTSLTIRLGDLFDGISVGKFEQFPQPVILRLELKSQEKKS</sequence>
<gene>
    <name evidence="1" type="ORF">Amon02_000449100</name>
</gene>
<organism evidence="1 2">
    <name type="scientific">Ambrosiozyma monospora</name>
    <name type="common">Yeast</name>
    <name type="synonym">Endomycopsis monosporus</name>
    <dbReference type="NCBI Taxonomy" id="43982"/>
    <lineage>
        <taxon>Eukaryota</taxon>
        <taxon>Fungi</taxon>
        <taxon>Dikarya</taxon>
        <taxon>Ascomycota</taxon>
        <taxon>Saccharomycotina</taxon>
        <taxon>Pichiomycetes</taxon>
        <taxon>Pichiales</taxon>
        <taxon>Pichiaceae</taxon>
        <taxon>Ambrosiozyma</taxon>
    </lineage>
</organism>
<evidence type="ECO:0000313" key="1">
    <source>
        <dbReference type="EMBL" id="GME80515.1"/>
    </source>
</evidence>
<dbReference type="Proteomes" id="UP001165064">
    <property type="component" value="Unassembled WGS sequence"/>
</dbReference>
<dbReference type="EMBL" id="BSXS01003100">
    <property type="protein sequence ID" value="GME80515.1"/>
    <property type="molecule type" value="Genomic_DNA"/>
</dbReference>
<keyword evidence="2" id="KW-1185">Reference proteome</keyword>
<evidence type="ECO:0000313" key="2">
    <source>
        <dbReference type="Proteomes" id="UP001165064"/>
    </source>
</evidence>
<protein>
    <submittedName>
        <fullName evidence="1">Unnamed protein product</fullName>
    </submittedName>
</protein>
<accession>A0ACB5T398</accession>
<name>A0ACB5T398_AMBMO</name>
<reference evidence="1" key="1">
    <citation type="submission" date="2023-04" db="EMBL/GenBank/DDBJ databases">
        <title>Ambrosiozyma monospora NBRC 10751.</title>
        <authorList>
            <person name="Ichikawa N."/>
            <person name="Sato H."/>
            <person name="Tonouchi N."/>
        </authorList>
    </citation>
    <scope>NUCLEOTIDE SEQUENCE</scope>
    <source>
        <strain evidence="1">NBRC 10751</strain>
    </source>
</reference>
<proteinExistence type="predicted"/>